<keyword evidence="2" id="KW-0808">Transferase</keyword>
<evidence type="ECO:0000259" key="7">
    <source>
        <dbReference type="PROSITE" id="PS50011"/>
    </source>
</evidence>
<evidence type="ECO:0000313" key="9">
    <source>
        <dbReference type="Proteomes" id="UP001642484"/>
    </source>
</evidence>
<dbReference type="InterPro" id="IPR011009">
    <property type="entry name" value="Kinase-like_dom_sf"/>
</dbReference>
<accession>A0ABP0NZB3</accession>
<keyword evidence="9" id="KW-1185">Reference proteome</keyword>
<dbReference type="Gene3D" id="1.10.510.10">
    <property type="entry name" value="Transferase(Phosphotransferase) domain 1"/>
    <property type="match status" value="1"/>
</dbReference>
<evidence type="ECO:0000313" key="8">
    <source>
        <dbReference type="EMBL" id="CAK9068723.1"/>
    </source>
</evidence>
<evidence type="ECO:0000256" key="6">
    <source>
        <dbReference type="SAM" id="SignalP"/>
    </source>
</evidence>
<keyword evidence="3" id="KW-0547">Nucleotide-binding</keyword>
<comment type="caution">
    <text evidence="8">The sequence shown here is derived from an EMBL/GenBank/DDBJ whole genome shotgun (WGS) entry which is preliminary data.</text>
</comment>
<dbReference type="InterPro" id="IPR050205">
    <property type="entry name" value="CDPK_Ser/Thr_kinases"/>
</dbReference>
<feature type="chain" id="PRO_5046453912" description="Protein kinase domain-containing protein" evidence="6">
    <location>
        <begin position="17"/>
        <end position="698"/>
    </location>
</feature>
<dbReference type="EMBL" id="CAXAMN010022361">
    <property type="protein sequence ID" value="CAK9068723.1"/>
    <property type="molecule type" value="Genomic_DNA"/>
</dbReference>
<dbReference type="InterPro" id="IPR006598">
    <property type="entry name" value="CAP10"/>
</dbReference>
<keyword evidence="5" id="KW-0067">ATP-binding</keyword>
<dbReference type="PANTHER" id="PTHR24349">
    <property type="entry name" value="SERINE/THREONINE-PROTEIN KINASE"/>
    <property type="match status" value="1"/>
</dbReference>
<dbReference type="SUPFAM" id="SSF56112">
    <property type="entry name" value="Protein kinase-like (PK-like)"/>
    <property type="match status" value="1"/>
</dbReference>
<dbReference type="SMART" id="SM00220">
    <property type="entry name" value="S_TKc"/>
    <property type="match status" value="1"/>
</dbReference>
<evidence type="ECO:0000256" key="3">
    <source>
        <dbReference type="ARBA" id="ARBA00022741"/>
    </source>
</evidence>
<reference evidence="8 9" key="1">
    <citation type="submission" date="2024-02" db="EMBL/GenBank/DDBJ databases">
        <authorList>
            <person name="Chen Y."/>
            <person name="Shah S."/>
            <person name="Dougan E. K."/>
            <person name="Thang M."/>
            <person name="Chan C."/>
        </authorList>
    </citation>
    <scope>NUCLEOTIDE SEQUENCE [LARGE SCALE GENOMIC DNA]</scope>
</reference>
<evidence type="ECO:0000256" key="4">
    <source>
        <dbReference type="ARBA" id="ARBA00022777"/>
    </source>
</evidence>
<dbReference type="Proteomes" id="UP001642484">
    <property type="component" value="Unassembled WGS sequence"/>
</dbReference>
<keyword evidence="1" id="KW-0723">Serine/threonine-protein kinase</keyword>
<feature type="signal peptide" evidence="6">
    <location>
        <begin position="1"/>
        <end position="16"/>
    </location>
</feature>
<organism evidence="8 9">
    <name type="scientific">Durusdinium trenchii</name>
    <dbReference type="NCBI Taxonomy" id="1381693"/>
    <lineage>
        <taxon>Eukaryota</taxon>
        <taxon>Sar</taxon>
        <taxon>Alveolata</taxon>
        <taxon>Dinophyceae</taxon>
        <taxon>Suessiales</taxon>
        <taxon>Symbiodiniaceae</taxon>
        <taxon>Durusdinium</taxon>
    </lineage>
</organism>
<protein>
    <recommendedName>
        <fullName evidence="7">Protein kinase domain-containing protein</fullName>
    </recommendedName>
</protein>
<dbReference type="Pfam" id="PF00069">
    <property type="entry name" value="Pkinase"/>
    <property type="match status" value="1"/>
</dbReference>
<dbReference type="SMART" id="SM00672">
    <property type="entry name" value="CAP10"/>
    <property type="match status" value="1"/>
</dbReference>
<dbReference type="Pfam" id="PF05686">
    <property type="entry name" value="Glyco_transf_90"/>
    <property type="match status" value="1"/>
</dbReference>
<keyword evidence="6" id="KW-0732">Signal</keyword>
<evidence type="ECO:0000256" key="2">
    <source>
        <dbReference type="ARBA" id="ARBA00022679"/>
    </source>
</evidence>
<name>A0ABP0NZB3_9DINO</name>
<dbReference type="InterPro" id="IPR000719">
    <property type="entry name" value="Prot_kinase_dom"/>
</dbReference>
<evidence type="ECO:0000256" key="5">
    <source>
        <dbReference type="ARBA" id="ARBA00022840"/>
    </source>
</evidence>
<gene>
    <name evidence="8" type="ORF">CCMP2556_LOCUS33764</name>
</gene>
<dbReference type="PROSITE" id="PS50011">
    <property type="entry name" value="PROTEIN_KINASE_DOM"/>
    <property type="match status" value="1"/>
</dbReference>
<keyword evidence="4" id="KW-0418">Kinase</keyword>
<evidence type="ECO:0000256" key="1">
    <source>
        <dbReference type="ARBA" id="ARBA00022527"/>
    </source>
</evidence>
<feature type="domain" description="Protein kinase" evidence="7">
    <location>
        <begin position="306"/>
        <end position="688"/>
    </location>
</feature>
<sequence length="698" mass="78319">MAWWVLLFTCLLEGVALPSFTQCGKSGTAAPRGGAAGSASKRLSVEELVCVLQCSSSEPALERFLAPHLEEPSLLSLERLDAFCDPRADFTLTVAVAVWNQSIYWRKCHSDEDDGGCMQALSDQDTHRWLRLLYELLEVVEVANALFLVQCGDEPNMPIEHEERFPVFHPEGGHGFWNIPWLNPYQLKALQTGFLDNRTRPSSVQWDQKLPKAYWRGQLCGPNEVPLRKASALPRFRIFELAKQRPELFDVAVVGIDEELTTMWGKKAVKRLIRKHQVRFVEPEDLEVFAPKYRYLLNLNGVVSSWRLSHLLGMGSVLLLQRSQTHEALQELLEPWTHYVPLADDLSDLLGHLELLRNETLAASLAKAAQELFARRVRPEDTYCFALRSLEVSRAEVTLEALLQRGFEAAPSLKHLDEAWHPDGLRPLRQRLQSRAPSRESSASASAGRGVASTRAVLLHRQSCTDVVGVVFSAMANLVELIDAFHDEGSKMVSIVLEFCIGGDMLEVMSRHRGKNSKGLRESATCRAMTHMFRALAYLHEQGVVHRDVKCENVFKLEAPNQMTLEDCTYKLGDLGLAACVMPDEVLMEQVGSPSTSAPEVVRGRPYGKPADLWSAGAAIYTLLAGRRPFEASSYHQMVKVMSKVEVTYTGDTWLRTSKAAMELLLELLQENPDKRPTAAKVLKHAWCQRDHRVCTTS</sequence>
<proteinExistence type="predicted"/>